<keyword evidence="6" id="KW-1185">Reference proteome</keyword>
<evidence type="ECO:0000256" key="2">
    <source>
        <dbReference type="ARBA" id="ARBA00022722"/>
    </source>
</evidence>
<dbReference type="InterPro" id="IPR014883">
    <property type="entry name" value="VRR_NUC"/>
</dbReference>
<comment type="cofactor">
    <cofactor evidence="1">
        <name>Mg(2+)</name>
        <dbReference type="ChEBI" id="CHEBI:18420"/>
    </cofactor>
</comment>
<keyword evidence="2" id="KW-0540">Nuclease</keyword>
<organism evidence="5 6">
    <name type="scientific">Noviherbaspirillum saxi</name>
    <dbReference type="NCBI Taxonomy" id="2320863"/>
    <lineage>
        <taxon>Bacteria</taxon>
        <taxon>Pseudomonadati</taxon>
        <taxon>Pseudomonadota</taxon>
        <taxon>Betaproteobacteria</taxon>
        <taxon>Burkholderiales</taxon>
        <taxon>Oxalobacteraceae</taxon>
        <taxon>Noviherbaspirillum</taxon>
    </lineage>
</organism>
<dbReference type="Pfam" id="PF08774">
    <property type="entry name" value="VRR_NUC"/>
    <property type="match status" value="1"/>
</dbReference>
<evidence type="ECO:0000259" key="4">
    <source>
        <dbReference type="SMART" id="SM00990"/>
    </source>
</evidence>
<dbReference type="Proteomes" id="UP000265955">
    <property type="component" value="Unassembled WGS sequence"/>
</dbReference>
<gene>
    <name evidence="5" type="ORF">D3871_11310</name>
</gene>
<comment type="caution">
    <text evidence="5">The sequence shown here is derived from an EMBL/GenBank/DDBJ whole genome shotgun (WGS) entry which is preliminary data.</text>
</comment>
<protein>
    <submittedName>
        <fullName evidence="5">VRR-NUC domain-containing protein</fullName>
    </submittedName>
</protein>
<sequence>MKRHDCMPPPKEHEIQATFIYWVRLAEKTDWRLRLLFAVPNAGKRTRAEAAWMLAEGLRAGVPDIMLPFPSGPFVGLAIEFKRPGETTSEKQDDYITLLVDAGWLVVICTDSEAAVRTVQDYLRQEK</sequence>
<feature type="domain" description="VRR-NUC" evidence="4">
    <location>
        <begin position="1"/>
        <end position="113"/>
    </location>
</feature>
<evidence type="ECO:0000256" key="1">
    <source>
        <dbReference type="ARBA" id="ARBA00001946"/>
    </source>
</evidence>
<dbReference type="AlphaFoldDB" id="A0A3A3FS97"/>
<evidence type="ECO:0000313" key="5">
    <source>
        <dbReference type="EMBL" id="RJF99032.1"/>
    </source>
</evidence>
<dbReference type="GO" id="GO:0004518">
    <property type="term" value="F:nuclease activity"/>
    <property type="evidence" value="ECO:0007669"/>
    <property type="project" value="UniProtKB-KW"/>
</dbReference>
<dbReference type="GO" id="GO:0016788">
    <property type="term" value="F:hydrolase activity, acting on ester bonds"/>
    <property type="evidence" value="ECO:0007669"/>
    <property type="project" value="InterPro"/>
</dbReference>
<keyword evidence="3" id="KW-0378">Hydrolase</keyword>
<name>A0A3A3FS97_9BURK</name>
<dbReference type="RefSeq" id="WP_119768978.1">
    <property type="nucleotide sequence ID" value="NZ_QYUO01000001.1"/>
</dbReference>
<dbReference type="EMBL" id="QYUO01000001">
    <property type="protein sequence ID" value="RJF99032.1"/>
    <property type="molecule type" value="Genomic_DNA"/>
</dbReference>
<dbReference type="SMART" id="SM00990">
    <property type="entry name" value="VRR_NUC"/>
    <property type="match status" value="1"/>
</dbReference>
<dbReference type="GO" id="GO:0003676">
    <property type="term" value="F:nucleic acid binding"/>
    <property type="evidence" value="ECO:0007669"/>
    <property type="project" value="InterPro"/>
</dbReference>
<dbReference type="InterPro" id="IPR011856">
    <property type="entry name" value="tRNA_endonuc-like_dom_sf"/>
</dbReference>
<dbReference type="OrthoDB" id="5070at2"/>
<accession>A0A3A3FS97</accession>
<evidence type="ECO:0000256" key="3">
    <source>
        <dbReference type="ARBA" id="ARBA00022801"/>
    </source>
</evidence>
<evidence type="ECO:0000313" key="6">
    <source>
        <dbReference type="Proteomes" id="UP000265955"/>
    </source>
</evidence>
<proteinExistence type="predicted"/>
<dbReference type="Gene3D" id="3.40.1350.10">
    <property type="match status" value="1"/>
</dbReference>
<reference evidence="6" key="1">
    <citation type="submission" date="2018-09" db="EMBL/GenBank/DDBJ databases">
        <authorList>
            <person name="Zhu H."/>
        </authorList>
    </citation>
    <scope>NUCLEOTIDE SEQUENCE [LARGE SCALE GENOMIC DNA]</scope>
    <source>
        <strain evidence="6">K1R23-30</strain>
    </source>
</reference>